<keyword evidence="3" id="KW-1185">Reference proteome</keyword>
<evidence type="ECO:0000313" key="3">
    <source>
        <dbReference type="Proteomes" id="UP000005387"/>
    </source>
</evidence>
<dbReference type="Proteomes" id="UP000005387">
    <property type="component" value="Unassembled WGS sequence"/>
</dbReference>
<dbReference type="AlphaFoldDB" id="E0I3G6"/>
<dbReference type="RefSeq" id="WP_006036358.1">
    <property type="nucleotide sequence ID" value="NZ_AEDD01000001.1"/>
</dbReference>
<name>E0I3G6_9BACL</name>
<dbReference type="STRING" id="717606.PaecuDRAFT_0341"/>
<gene>
    <name evidence="2" type="ORF">PaecuDRAFT_0341</name>
</gene>
<feature type="transmembrane region" description="Helical" evidence="1">
    <location>
        <begin position="14"/>
        <end position="35"/>
    </location>
</feature>
<feature type="transmembrane region" description="Helical" evidence="1">
    <location>
        <begin position="182"/>
        <end position="206"/>
    </location>
</feature>
<evidence type="ECO:0000256" key="1">
    <source>
        <dbReference type="SAM" id="Phobius"/>
    </source>
</evidence>
<keyword evidence="1" id="KW-1133">Transmembrane helix</keyword>
<protein>
    <submittedName>
        <fullName evidence="2">Uncharacterized protein</fullName>
    </submittedName>
</protein>
<sequence length="277" mass="31636">MRLAQLIQFELKRLMIPFVVMLAVTAALQLIGVYIEAKDYVSGVKQIMESQHITSFEQFTQLIGENTYSNVMGQSMWMIAPMLLCAAFMILYLFFSWYREWLGRRPFIIRLLSLPASRMNIYFAKLISFLMVLFGLVAAQLLLLELEQAWFYQLVPDVLMRKVPLDIAISSNMLLNMLVPPAFVDFVLFYGVGIAAVIVLTTIILLERSYRIVGIVVGFVYGAGIVVLFSIPFVMLIDRTSRFYPKELLAMGIGIVLLVTALSIWWSSYLLRKKITV</sequence>
<accession>E0I3G6</accession>
<dbReference type="EMBL" id="AEDD01000001">
    <property type="protein sequence ID" value="EFM12830.1"/>
    <property type="molecule type" value="Genomic_DNA"/>
</dbReference>
<organism evidence="2 3">
    <name type="scientific">Paenibacillus curdlanolyticus YK9</name>
    <dbReference type="NCBI Taxonomy" id="717606"/>
    <lineage>
        <taxon>Bacteria</taxon>
        <taxon>Bacillati</taxon>
        <taxon>Bacillota</taxon>
        <taxon>Bacilli</taxon>
        <taxon>Bacillales</taxon>
        <taxon>Paenibacillaceae</taxon>
        <taxon>Paenibacillus</taxon>
    </lineage>
</organism>
<evidence type="ECO:0000313" key="2">
    <source>
        <dbReference type="EMBL" id="EFM12830.1"/>
    </source>
</evidence>
<dbReference type="OrthoDB" id="1751619at2"/>
<keyword evidence="1" id="KW-0472">Membrane</keyword>
<feature type="transmembrane region" description="Helical" evidence="1">
    <location>
        <begin position="76"/>
        <end position="98"/>
    </location>
</feature>
<reference evidence="2 3" key="1">
    <citation type="submission" date="2010-07" db="EMBL/GenBank/DDBJ databases">
        <title>The draft genome of Paenibacillus curdlanolyticus YK9.</title>
        <authorList>
            <consortium name="US DOE Joint Genome Institute (JGI-PGF)"/>
            <person name="Lucas S."/>
            <person name="Copeland A."/>
            <person name="Lapidus A."/>
            <person name="Cheng J.-F."/>
            <person name="Bruce D."/>
            <person name="Goodwin L."/>
            <person name="Pitluck S."/>
            <person name="Land M.L."/>
            <person name="Hauser L."/>
            <person name="Chang Y.-J."/>
            <person name="Jeffries C."/>
            <person name="Anderson I.J."/>
            <person name="Johnson E."/>
            <person name="Loganathan U."/>
            <person name="Mulhopadhyay B."/>
            <person name="Kyrpides N."/>
            <person name="Woyke T.J."/>
        </authorList>
    </citation>
    <scope>NUCLEOTIDE SEQUENCE [LARGE SCALE GENOMIC DNA]</scope>
    <source>
        <strain evidence="2 3">YK9</strain>
    </source>
</reference>
<feature type="transmembrane region" description="Helical" evidence="1">
    <location>
        <begin position="249"/>
        <end position="271"/>
    </location>
</feature>
<feature type="transmembrane region" description="Helical" evidence="1">
    <location>
        <begin position="119"/>
        <end position="143"/>
    </location>
</feature>
<keyword evidence="1" id="KW-0812">Transmembrane</keyword>
<dbReference type="eggNOG" id="ENOG502Z90D">
    <property type="taxonomic scope" value="Bacteria"/>
</dbReference>
<feature type="transmembrane region" description="Helical" evidence="1">
    <location>
        <begin position="213"/>
        <end position="237"/>
    </location>
</feature>
<proteinExistence type="predicted"/>